<proteinExistence type="predicted"/>
<protein>
    <submittedName>
        <fullName evidence="1">Uncharacterized protein</fullName>
    </submittedName>
</protein>
<gene>
    <name evidence="1" type="ORF">NC653_024500</name>
</gene>
<evidence type="ECO:0000313" key="1">
    <source>
        <dbReference type="EMBL" id="KAJ6981126.1"/>
    </source>
</evidence>
<accession>A0AAD6Q6W0</accession>
<reference evidence="1" key="1">
    <citation type="journal article" date="2023" name="Mol. Ecol. Resour.">
        <title>Chromosome-level genome assembly of a triploid poplar Populus alba 'Berolinensis'.</title>
        <authorList>
            <person name="Chen S."/>
            <person name="Yu Y."/>
            <person name="Wang X."/>
            <person name="Wang S."/>
            <person name="Zhang T."/>
            <person name="Zhou Y."/>
            <person name="He R."/>
            <person name="Meng N."/>
            <person name="Wang Y."/>
            <person name="Liu W."/>
            <person name="Liu Z."/>
            <person name="Liu J."/>
            <person name="Guo Q."/>
            <person name="Huang H."/>
            <person name="Sederoff R.R."/>
            <person name="Wang G."/>
            <person name="Qu G."/>
            <person name="Chen S."/>
        </authorList>
    </citation>
    <scope>NUCLEOTIDE SEQUENCE</scope>
    <source>
        <strain evidence="1">SC-2020</strain>
    </source>
</reference>
<comment type="caution">
    <text evidence="1">The sequence shown here is derived from an EMBL/GenBank/DDBJ whole genome shotgun (WGS) entry which is preliminary data.</text>
</comment>
<keyword evidence="2" id="KW-1185">Reference proteome</keyword>
<dbReference type="EMBL" id="JAQIZT010000010">
    <property type="protein sequence ID" value="KAJ6981126.1"/>
    <property type="molecule type" value="Genomic_DNA"/>
</dbReference>
<name>A0AAD6Q6W0_9ROSI</name>
<sequence length="32" mass="4076">MKHISLYHRRKRMRMAMRLKPQKKSCMLWKVC</sequence>
<dbReference type="Proteomes" id="UP001164929">
    <property type="component" value="Chromosome 10"/>
</dbReference>
<organism evidence="1 2">
    <name type="scientific">Populus alba x Populus x berolinensis</name>
    <dbReference type="NCBI Taxonomy" id="444605"/>
    <lineage>
        <taxon>Eukaryota</taxon>
        <taxon>Viridiplantae</taxon>
        <taxon>Streptophyta</taxon>
        <taxon>Embryophyta</taxon>
        <taxon>Tracheophyta</taxon>
        <taxon>Spermatophyta</taxon>
        <taxon>Magnoliopsida</taxon>
        <taxon>eudicotyledons</taxon>
        <taxon>Gunneridae</taxon>
        <taxon>Pentapetalae</taxon>
        <taxon>rosids</taxon>
        <taxon>fabids</taxon>
        <taxon>Malpighiales</taxon>
        <taxon>Salicaceae</taxon>
        <taxon>Saliceae</taxon>
        <taxon>Populus</taxon>
    </lineage>
</organism>
<dbReference type="AlphaFoldDB" id="A0AAD6Q6W0"/>
<evidence type="ECO:0000313" key="2">
    <source>
        <dbReference type="Proteomes" id="UP001164929"/>
    </source>
</evidence>